<organism evidence="2 3">
    <name type="scientific">Pararge aegeria aegeria</name>
    <dbReference type="NCBI Taxonomy" id="348720"/>
    <lineage>
        <taxon>Eukaryota</taxon>
        <taxon>Metazoa</taxon>
        <taxon>Ecdysozoa</taxon>
        <taxon>Arthropoda</taxon>
        <taxon>Hexapoda</taxon>
        <taxon>Insecta</taxon>
        <taxon>Pterygota</taxon>
        <taxon>Neoptera</taxon>
        <taxon>Endopterygota</taxon>
        <taxon>Lepidoptera</taxon>
        <taxon>Glossata</taxon>
        <taxon>Ditrysia</taxon>
        <taxon>Papilionoidea</taxon>
        <taxon>Nymphalidae</taxon>
        <taxon>Satyrinae</taxon>
        <taxon>Satyrini</taxon>
        <taxon>Parargina</taxon>
        <taxon>Pararge</taxon>
    </lineage>
</organism>
<gene>
    <name evidence="2" type="primary">jg8853</name>
    <name evidence="2" type="ORF">PAEG_LOCUS598</name>
</gene>
<evidence type="ECO:0000256" key="1">
    <source>
        <dbReference type="SAM" id="MobiDB-lite"/>
    </source>
</evidence>
<keyword evidence="3" id="KW-1185">Reference proteome</keyword>
<feature type="region of interest" description="Disordered" evidence="1">
    <location>
        <begin position="1"/>
        <end position="51"/>
    </location>
</feature>
<dbReference type="AlphaFoldDB" id="A0A8S4QCG1"/>
<evidence type="ECO:0000313" key="2">
    <source>
        <dbReference type="EMBL" id="CAH2207981.1"/>
    </source>
</evidence>
<dbReference type="EMBL" id="CAKXAJ010001850">
    <property type="protein sequence ID" value="CAH2207981.1"/>
    <property type="molecule type" value="Genomic_DNA"/>
</dbReference>
<proteinExistence type="predicted"/>
<dbReference type="Proteomes" id="UP000838756">
    <property type="component" value="Unassembled WGS sequence"/>
</dbReference>
<name>A0A8S4QCG1_9NEOP</name>
<feature type="compositionally biased region" description="Polar residues" evidence="1">
    <location>
        <begin position="8"/>
        <end position="23"/>
    </location>
</feature>
<feature type="non-terminal residue" evidence="2">
    <location>
        <position position="51"/>
    </location>
</feature>
<protein>
    <submittedName>
        <fullName evidence="2">Jg8853 protein</fullName>
    </submittedName>
</protein>
<comment type="caution">
    <text evidence="2">The sequence shown here is derived from an EMBL/GenBank/DDBJ whole genome shotgun (WGS) entry which is preliminary data.</text>
</comment>
<reference evidence="2" key="1">
    <citation type="submission" date="2022-03" db="EMBL/GenBank/DDBJ databases">
        <authorList>
            <person name="Lindestad O."/>
        </authorList>
    </citation>
    <scope>NUCLEOTIDE SEQUENCE</scope>
</reference>
<sequence length="51" mass="5304">MQFPPMNPNSNRPALKTWNQNTGVDAGAGCHGSRPADAARDARLAPCDPAG</sequence>
<accession>A0A8S4QCG1</accession>
<evidence type="ECO:0000313" key="3">
    <source>
        <dbReference type="Proteomes" id="UP000838756"/>
    </source>
</evidence>